<dbReference type="SUPFAM" id="SSF54909">
    <property type="entry name" value="Dimeric alpha+beta barrel"/>
    <property type="match status" value="1"/>
</dbReference>
<dbReference type="AlphaFoldDB" id="A0A7W3LSU5"/>
<organism evidence="1 2">
    <name type="scientific">Actinomadura namibiensis</name>
    <dbReference type="NCBI Taxonomy" id="182080"/>
    <lineage>
        <taxon>Bacteria</taxon>
        <taxon>Bacillati</taxon>
        <taxon>Actinomycetota</taxon>
        <taxon>Actinomycetes</taxon>
        <taxon>Streptosporangiales</taxon>
        <taxon>Thermomonosporaceae</taxon>
        <taxon>Actinomadura</taxon>
    </lineage>
</organism>
<protein>
    <recommendedName>
        <fullName evidence="3">Antibiotic biosynthesis monooxygenase</fullName>
    </recommendedName>
</protein>
<dbReference type="Proteomes" id="UP000572680">
    <property type="component" value="Unassembled WGS sequence"/>
</dbReference>
<dbReference type="Gene3D" id="3.30.70.100">
    <property type="match status" value="2"/>
</dbReference>
<accession>A0A7W3LSU5</accession>
<gene>
    <name evidence="1" type="ORF">HNR61_005272</name>
</gene>
<name>A0A7W3LSU5_ACTNM</name>
<evidence type="ECO:0008006" key="3">
    <source>
        <dbReference type="Google" id="ProtNLM"/>
    </source>
</evidence>
<reference evidence="1 2" key="1">
    <citation type="submission" date="2020-08" db="EMBL/GenBank/DDBJ databases">
        <title>Genomic Encyclopedia of Type Strains, Phase IV (KMG-IV): sequencing the most valuable type-strain genomes for metagenomic binning, comparative biology and taxonomic classification.</title>
        <authorList>
            <person name="Goeker M."/>
        </authorList>
    </citation>
    <scope>NUCLEOTIDE SEQUENCE [LARGE SCALE GENOMIC DNA]</scope>
    <source>
        <strain evidence="1 2">DSM 44197</strain>
    </source>
</reference>
<dbReference type="EMBL" id="JACJIA010000007">
    <property type="protein sequence ID" value="MBA8953619.1"/>
    <property type="molecule type" value="Genomic_DNA"/>
</dbReference>
<evidence type="ECO:0000313" key="1">
    <source>
        <dbReference type="EMBL" id="MBA8953619.1"/>
    </source>
</evidence>
<keyword evidence="2" id="KW-1185">Reference proteome</keyword>
<sequence length="218" mass="24005">MSERYPDITRDDAGVVLVNEWNVGTRDRQRAGADAVARLWRAEPLPEHALSLNLYVSDDGTSVLAYKQWTDLDAYREFARTARSAQAGEVAPGITRHEPTAYRLYRHGLGEQGAVPGSIVVVQFETRNETAARTLVDTLFDVYGDEEPGKGAIGSHFHIAVDGSRMLNYAEFVDAASHEALITTETSGSRRLTSVLAEVEGITPLGFRRYTLHTAVAR</sequence>
<evidence type="ECO:0000313" key="2">
    <source>
        <dbReference type="Proteomes" id="UP000572680"/>
    </source>
</evidence>
<comment type="caution">
    <text evidence="1">The sequence shown here is derived from an EMBL/GenBank/DDBJ whole genome shotgun (WGS) entry which is preliminary data.</text>
</comment>
<dbReference type="RefSeq" id="WP_182845790.1">
    <property type="nucleotide sequence ID" value="NZ_BAAALP010000072.1"/>
</dbReference>
<dbReference type="InterPro" id="IPR011008">
    <property type="entry name" value="Dimeric_a/b-barrel"/>
</dbReference>
<proteinExistence type="predicted"/>